<dbReference type="InterPro" id="IPR004838">
    <property type="entry name" value="NHTrfase_class1_PyrdxlP-BS"/>
</dbReference>
<sequence>MGHIVKPSDRGLANLESCPINDLEDDVNRLPEYDPETCTDGLINLSGAVNTLMGDFMATQMDDFAESYPLQNDLSTAVASFMNNYFEPAHPVQAEEVLVTNDVSSLIDLVAFNLCDPGEGILILVPTYAMFRTDLCARAGVELVKVSTADIPDQFSAAYSLQVVAKLEDSMAACRSRGVKVKAMLLCNPCNPCGRSYSSRTLLDFARFCGRHHLHLLSDEIYGMSSFESSDSALDTFSSVLAIPDDPAHGVFKENIHCMYGASKDFAAGGLRLGFLITRNDLLWKVCRRLCLFTWVTNFSTAFFTHFLSNEKAVEDYLALYRKRLRESYLGASAALRQSNIPFEPANSGMFFLIKLTKWLRYFDDFGAAGSRETKLCRYLAVTAGVYMSMGEVSPSLDNKCHPSR</sequence>
<organism evidence="4 5">
    <name type="scientific">Oleoguttula mirabilis</name>
    <dbReference type="NCBI Taxonomy" id="1507867"/>
    <lineage>
        <taxon>Eukaryota</taxon>
        <taxon>Fungi</taxon>
        <taxon>Dikarya</taxon>
        <taxon>Ascomycota</taxon>
        <taxon>Pezizomycotina</taxon>
        <taxon>Dothideomycetes</taxon>
        <taxon>Dothideomycetidae</taxon>
        <taxon>Mycosphaerellales</taxon>
        <taxon>Teratosphaeriaceae</taxon>
        <taxon>Oleoguttula</taxon>
    </lineage>
</organism>
<dbReference type="InterPro" id="IPR004839">
    <property type="entry name" value="Aminotransferase_I/II_large"/>
</dbReference>
<dbReference type="GO" id="GO:0008483">
    <property type="term" value="F:transaminase activity"/>
    <property type="evidence" value="ECO:0007669"/>
    <property type="project" value="TreeGrafter"/>
</dbReference>
<gene>
    <name evidence="4" type="ORF">LTR36_006427</name>
</gene>
<dbReference type="PROSITE" id="PS00105">
    <property type="entry name" value="AA_TRANSFER_CLASS_1"/>
    <property type="match status" value="1"/>
</dbReference>
<dbReference type="PANTHER" id="PTHR43795">
    <property type="entry name" value="BIFUNCTIONAL ASPARTATE AMINOTRANSFERASE AND GLUTAMATE/ASPARTATE-PREPHENATE AMINOTRANSFERASE-RELATED"/>
    <property type="match status" value="1"/>
</dbReference>
<evidence type="ECO:0000313" key="5">
    <source>
        <dbReference type="Proteomes" id="UP001324427"/>
    </source>
</evidence>
<dbReference type="GO" id="GO:0006520">
    <property type="term" value="P:amino acid metabolic process"/>
    <property type="evidence" value="ECO:0007669"/>
    <property type="project" value="TreeGrafter"/>
</dbReference>
<name>A0AAV9JVA9_9PEZI</name>
<dbReference type="InterPro" id="IPR015422">
    <property type="entry name" value="PyrdxlP-dep_Trfase_small"/>
</dbReference>
<reference evidence="4 5" key="1">
    <citation type="submission" date="2021-11" db="EMBL/GenBank/DDBJ databases">
        <title>Black yeast isolated from Biological Soil Crust.</title>
        <authorList>
            <person name="Kurbessoian T."/>
        </authorList>
    </citation>
    <scope>NUCLEOTIDE SEQUENCE [LARGE SCALE GENOMIC DNA]</scope>
    <source>
        <strain evidence="4 5">CCFEE 5522</strain>
    </source>
</reference>
<dbReference type="SUPFAM" id="SSF53383">
    <property type="entry name" value="PLP-dependent transferases"/>
    <property type="match status" value="1"/>
</dbReference>
<dbReference type="Pfam" id="PF00155">
    <property type="entry name" value="Aminotran_1_2"/>
    <property type="match status" value="1"/>
</dbReference>
<keyword evidence="2" id="KW-0663">Pyridoxal phosphate</keyword>
<dbReference type="InterPro" id="IPR015421">
    <property type="entry name" value="PyrdxlP-dep_Trfase_major"/>
</dbReference>
<comment type="similarity">
    <text evidence="1">Belongs to the class-I pyridoxal-phosphate-dependent aminotransferase family.</text>
</comment>
<dbReference type="Gene3D" id="3.90.1150.10">
    <property type="entry name" value="Aspartate Aminotransferase, domain 1"/>
    <property type="match status" value="1"/>
</dbReference>
<dbReference type="InterPro" id="IPR015424">
    <property type="entry name" value="PyrdxlP-dep_Trfase"/>
</dbReference>
<comment type="caution">
    <text evidence="4">The sequence shown here is derived from an EMBL/GenBank/DDBJ whole genome shotgun (WGS) entry which is preliminary data.</text>
</comment>
<feature type="domain" description="Aminotransferase class I/classII large" evidence="3">
    <location>
        <begin position="68"/>
        <end position="392"/>
    </location>
</feature>
<dbReference type="Proteomes" id="UP001324427">
    <property type="component" value="Unassembled WGS sequence"/>
</dbReference>
<dbReference type="CDD" id="cd00609">
    <property type="entry name" value="AAT_like"/>
    <property type="match status" value="1"/>
</dbReference>
<dbReference type="PANTHER" id="PTHR43795:SF39">
    <property type="entry name" value="AMINOTRANSFERASE CLASS I_CLASSII DOMAIN-CONTAINING PROTEIN"/>
    <property type="match status" value="1"/>
</dbReference>
<evidence type="ECO:0000256" key="2">
    <source>
        <dbReference type="ARBA" id="ARBA00022898"/>
    </source>
</evidence>
<protein>
    <recommendedName>
        <fullName evidence="3">Aminotransferase class I/classII large domain-containing protein</fullName>
    </recommendedName>
</protein>
<proteinExistence type="inferred from homology"/>
<dbReference type="Gene3D" id="3.40.640.10">
    <property type="entry name" value="Type I PLP-dependent aspartate aminotransferase-like (Major domain)"/>
    <property type="match status" value="1"/>
</dbReference>
<dbReference type="AlphaFoldDB" id="A0AAV9JVA9"/>
<dbReference type="GO" id="GO:0030170">
    <property type="term" value="F:pyridoxal phosphate binding"/>
    <property type="evidence" value="ECO:0007669"/>
    <property type="project" value="InterPro"/>
</dbReference>
<evidence type="ECO:0000313" key="4">
    <source>
        <dbReference type="EMBL" id="KAK4549430.1"/>
    </source>
</evidence>
<dbReference type="InterPro" id="IPR050478">
    <property type="entry name" value="Ethylene_sulfur-biosynth"/>
</dbReference>
<evidence type="ECO:0000259" key="3">
    <source>
        <dbReference type="Pfam" id="PF00155"/>
    </source>
</evidence>
<keyword evidence="5" id="KW-1185">Reference proteome</keyword>
<dbReference type="PRINTS" id="PR00753">
    <property type="entry name" value="ACCSYNTHASE"/>
</dbReference>
<accession>A0AAV9JVA9</accession>
<evidence type="ECO:0000256" key="1">
    <source>
        <dbReference type="ARBA" id="ARBA00007441"/>
    </source>
</evidence>
<dbReference type="EMBL" id="JAVFHQ010000004">
    <property type="protein sequence ID" value="KAK4549430.1"/>
    <property type="molecule type" value="Genomic_DNA"/>
</dbReference>